<proteinExistence type="predicted"/>
<dbReference type="Pfam" id="PF01261">
    <property type="entry name" value="AP_endonuc_2"/>
    <property type="match status" value="1"/>
</dbReference>
<keyword evidence="3" id="KW-1185">Reference proteome</keyword>
<feature type="domain" description="Xylose isomerase-like TIM barrel" evidence="1">
    <location>
        <begin position="20"/>
        <end position="280"/>
    </location>
</feature>
<comment type="caution">
    <text evidence="2">The sequence shown here is derived from an EMBL/GenBank/DDBJ whole genome shotgun (WGS) entry which is preliminary data.</text>
</comment>
<dbReference type="SUPFAM" id="SSF51658">
    <property type="entry name" value="Xylose isomerase-like"/>
    <property type="match status" value="1"/>
</dbReference>
<name>A0ABW9XKX1_9BACL</name>
<evidence type="ECO:0000313" key="3">
    <source>
        <dbReference type="Proteomes" id="UP000665561"/>
    </source>
</evidence>
<reference evidence="2 3" key="1">
    <citation type="submission" date="2020-01" db="EMBL/GenBank/DDBJ databases">
        <title>Paenibacillus soybeanensis sp. nov. isolated from the nodules of soybean (Glycine max(L.) Merr).</title>
        <authorList>
            <person name="Wang H."/>
        </authorList>
    </citation>
    <scope>NUCLEOTIDE SEQUENCE [LARGE SCALE GENOMIC DNA]</scope>
    <source>
        <strain evidence="2 3">T1</strain>
    </source>
</reference>
<sequence length="296" mass="34995">MIGQYGAFDEAKYRRDFRTGFCGIEACLFEREEDWSKLIQASRRDGFRIGIHFPLRAGRSELRDALFLALDDEVRAQAFELIGRELDDLIAVKPDYVLFHYPKPVILDDRVDWSGWRFADRREHELESRYSFEELKARSATLFDWLSAAGEAHRFTPVLEFDVLNRYICETDFLERLLDEHPRIRLCLDTGRLHAQDRLDPRFDARSIIRRFARYAEIIHLKNVRITDRPTKSNHPVLPHLSTADGWAPIEDYLRILARENAEAKIMFEHRSDWISDDELERCYRWVDECLNATDA</sequence>
<gene>
    <name evidence="2" type="ORF">GT019_05160</name>
</gene>
<evidence type="ECO:0000259" key="1">
    <source>
        <dbReference type="Pfam" id="PF01261"/>
    </source>
</evidence>
<protein>
    <submittedName>
        <fullName evidence="2">TIM barrel protein</fullName>
    </submittedName>
</protein>
<evidence type="ECO:0000313" key="2">
    <source>
        <dbReference type="EMBL" id="NBD23251.1"/>
    </source>
</evidence>
<accession>A0ABW9XKX1</accession>
<dbReference type="EMBL" id="JAAAMV010000002">
    <property type="protein sequence ID" value="NBD23251.1"/>
    <property type="molecule type" value="Genomic_DNA"/>
</dbReference>
<dbReference type="Gene3D" id="3.20.20.150">
    <property type="entry name" value="Divalent-metal-dependent TIM barrel enzymes"/>
    <property type="match status" value="1"/>
</dbReference>
<organism evidence="2 3">
    <name type="scientific">Paenibacillus glycinis</name>
    <dbReference type="NCBI Taxonomy" id="2697035"/>
    <lineage>
        <taxon>Bacteria</taxon>
        <taxon>Bacillati</taxon>
        <taxon>Bacillota</taxon>
        <taxon>Bacilli</taxon>
        <taxon>Bacillales</taxon>
        <taxon>Paenibacillaceae</taxon>
        <taxon>Paenibacillus</taxon>
    </lineage>
</organism>
<dbReference type="InterPro" id="IPR036237">
    <property type="entry name" value="Xyl_isomerase-like_sf"/>
</dbReference>
<dbReference type="Proteomes" id="UP000665561">
    <property type="component" value="Unassembled WGS sequence"/>
</dbReference>
<dbReference type="InterPro" id="IPR013022">
    <property type="entry name" value="Xyl_isomerase-like_TIM-brl"/>
</dbReference>